<dbReference type="SMART" id="SM00504">
    <property type="entry name" value="Ubox"/>
    <property type="match status" value="1"/>
</dbReference>
<evidence type="ECO:0000313" key="4">
    <source>
        <dbReference type="Proteomes" id="UP000232323"/>
    </source>
</evidence>
<dbReference type="EMBL" id="BEGY01000005">
    <property type="protein sequence ID" value="GAX73849.1"/>
    <property type="molecule type" value="Genomic_DNA"/>
</dbReference>
<dbReference type="InterPro" id="IPR036465">
    <property type="entry name" value="vWFA_dom_sf"/>
</dbReference>
<feature type="compositionally biased region" description="Low complexity" evidence="1">
    <location>
        <begin position="1"/>
        <end position="14"/>
    </location>
</feature>
<dbReference type="InterPro" id="IPR052079">
    <property type="entry name" value="E3_ligase/Copine_domain"/>
</dbReference>
<dbReference type="AlphaFoldDB" id="A0A250WT19"/>
<dbReference type="UniPathway" id="UPA00143"/>
<evidence type="ECO:0000259" key="2">
    <source>
        <dbReference type="PROSITE" id="PS51698"/>
    </source>
</evidence>
<dbReference type="GO" id="GO:0004842">
    <property type="term" value="F:ubiquitin-protein transferase activity"/>
    <property type="evidence" value="ECO:0007669"/>
    <property type="project" value="InterPro"/>
</dbReference>
<keyword evidence="4" id="KW-1185">Reference proteome</keyword>
<reference evidence="3 4" key="1">
    <citation type="submission" date="2017-08" db="EMBL/GenBank/DDBJ databases">
        <title>Acidophilic green algal genome provides insights into adaptation to an acidic environment.</title>
        <authorList>
            <person name="Hirooka S."/>
            <person name="Hirose Y."/>
            <person name="Kanesaki Y."/>
            <person name="Higuchi S."/>
            <person name="Fujiwara T."/>
            <person name="Onuma R."/>
            <person name="Era A."/>
            <person name="Ohbayashi R."/>
            <person name="Uzuka A."/>
            <person name="Nozaki H."/>
            <person name="Yoshikawa H."/>
            <person name="Miyagishima S.Y."/>
        </authorList>
    </citation>
    <scope>NUCLEOTIDE SEQUENCE [LARGE SCALE GENOMIC DNA]</scope>
    <source>
        <strain evidence="3 4">NIES-2499</strain>
    </source>
</reference>
<dbReference type="PANTHER" id="PTHR45751">
    <property type="entry name" value="COPINE FAMILY PROTEIN 1"/>
    <property type="match status" value="1"/>
</dbReference>
<gene>
    <name evidence="3" type="ORF">CEUSTIGMA_g1299.t1</name>
</gene>
<accession>A0A250WT19</accession>
<dbReference type="CDD" id="cd16655">
    <property type="entry name" value="RING-Ubox_WDSUB1-like"/>
    <property type="match status" value="1"/>
</dbReference>
<dbReference type="STRING" id="1157962.A0A250WT19"/>
<dbReference type="PANTHER" id="PTHR45751:SF11">
    <property type="entry name" value="COPINE FAMILY PROTEIN 2"/>
    <property type="match status" value="1"/>
</dbReference>
<evidence type="ECO:0000256" key="1">
    <source>
        <dbReference type="SAM" id="MobiDB-lite"/>
    </source>
</evidence>
<protein>
    <recommendedName>
        <fullName evidence="2">U-box domain-containing protein</fullName>
    </recommendedName>
</protein>
<feature type="region of interest" description="Disordered" evidence="1">
    <location>
        <begin position="1"/>
        <end position="21"/>
    </location>
</feature>
<dbReference type="Pfam" id="PF07002">
    <property type="entry name" value="Copine"/>
    <property type="match status" value="1"/>
</dbReference>
<dbReference type="SMART" id="SM00327">
    <property type="entry name" value="VWA"/>
    <property type="match status" value="1"/>
</dbReference>
<organism evidence="3 4">
    <name type="scientific">Chlamydomonas eustigma</name>
    <dbReference type="NCBI Taxonomy" id="1157962"/>
    <lineage>
        <taxon>Eukaryota</taxon>
        <taxon>Viridiplantae</taxon>
        <taxon>Chlorophyta</taxon>
        <taxon>core chlorophytes</taxon>
        <taxon>Chlorophyceae</taxon>
        <taxon>CS clade</taxon>
        <taxon>Chlamydomonadales</taxon>
        <taxon>Chlamydomonadaceae</taxon>
        <taxon>Chlamydomonas</taxon>
    </lineage>
</organism>
<name>A0A250WT19_9CHLO</name>
<feature type="domain" description="U-box" evidence="2">
    <location>
        <begin position="373"/>
        <end position="446"/>
    </location>
</feature>
<sequence>MGSSDSRPTESSSSRQQWASNDKFSTISDNYKSLDEVKVALRKNGLESSSLIVAVDFTKSNEWSGAVSFQHRSLHWLGEEANPYEVAMSIIARTLQSFDDDGLIPAFGFGDATTGDAGVFHFFRGGIPAQGLEALAYRYRELAPHVKLAGPTSFAPAIYQAMRTVCDSGGQYHILVIIADGQVTRPTDTPPNYCSKQERETIDAIVNASELPLSIVMVGVGDGPWDVMREFDDRIPQRRWDNFQFVNFTEIAAAYSSMPQRMETIFALRTLMEIPEQYKIIQKLGLLGRRTARIAGIKVMDPPGPVSGYGAAVQPSVAPPQQANFVNPSPVAAAGPSLLPEPGNTSIQNPGSASMRALFTKGSSMLRESTPEGPPPMFICPITQEIMKDPVMAADGYSYDRSSITQWLQTHHTSPMTNTQLPHKTLTPNHALRSSIMEYLEETSRQP</sequence>
<evidence type="ECO:0000313" key="3">
    <source>
        <dbReference type="EMBL" id="GAX73849.1"/>
    </source>
</evidence>
<dbReference type="Proteomes" id="UP000232323">
    <property type="component" value="Unassembled WGS sequence"/>
</dbReference>
<dbReference type="OrthoDB" id="5855668at2759"/>
<dbReference type="InterPro" id="IPR013083">
    <property type="entry name" value="Znf_RING/FYVE/PHD"/>
</dbReference>
<dbReference type="InterPro" id="IPR010734">
    <property type="entry name" value="Copine_C"/>
</dbReference>
<dbReference type="Gene3D" id="3.30.40.10">
    <property type="entry name" value="Zinc/RING finger domain, C3HC4 (zinc finger)"/>
    <property type="match status" value="1"/>
</dbReference>
<dbReference type="SUPFAM" id="SSF57850">
    <property type="entry name" value="RING/U-box"/>
    <property type="match status" value="1"/>
</dbReference>
<dbReference type="PROSITE" id="PS51698">
    <property type="entry name" value="U_BOX"/>
    <property type="match status" value="1"/>
</dbReference>
<dbReference type="SUPFAM" id="SSF53300">
    <property type="entry name" value="vWA-like"/>
    <property type="match status" value="1"/>
</dbReference>
<proteinExistence type="predicted"/>
<comment type="caution">
    <text evidence="3">The sequence shown here is derived from an EMBL/GenBank/DDBJ whole genome shotgun (WGS) entry which is preliminary data.</text>
</comment>
<dbReference type="Pfam" id="PF04564">
    <property type="entry name" value="U-box"/>
    <property type="match status" value="1"/>
</dbReference>
<dbReference type="InterPro" id="IPR003613">
    <property type="entry name" value="Ubox_domain"/>
</dbReference>
<dbReference type="InterPro" id="IPR002035">
    <property type="entry name" value="VWF_A"/>
</dbReference>
<dbReference type="GO" id="GO:0005634">
    <property type="term" value="C:nucleus"/>
    <property type="evidence" value="ECO:0007669"/>
    <property type="project" value="TreeGrafter"/>
</dbReference>
<dbReference type="GO" id="GO:0016567">
    <property type="term" value="P:protein ubiquitination"/>
    <property type="evidence" value="ECO:0007669"/>
    <property type="project" value="UniProtKB-UniPathway"/>
</dbReference>